<evidence type="ECO:0000313" key="3">
    <source>
        <dbReference type="Proteomes" id="UP000235803"/>
    </source>
</evidence>
<protein>
    <submittedName>
        <fullName evidence="2">Uncharacterized protein</fullName>
    </submittedName>
</protein>
<reference evidence="2 3" key="1">
    <citation type="submission" date="2018-01" db="EMBL/GenBank/DDBJ databases">
        <title>Halomonas endophytica sp. nov., isolated from storage liquid in the stems of Populus euphratica.</title>
        <authorList>
            <person name="Chen C."/>
        </authorList>
    </citation>
    <scope>NUCLEOTIDE SEQUENCE [LARGE SCALE GENOMIC DNA]</scope>
    <source>
        <strain evidence="2 3">MC28</strain>
    </source>
</reference>
<keyword evidence="1" id="KW-1133">Transmembrane helix</keyword>
<organism evidence="2 3">
    <name type="scientific">Billgrantia endophytica</name>
    <dbReference type="NCBI Taxonomy" id="2033802"/>
    <lineage>
        <taxon>Bacteria</taxon>
        <taxon>Pseudomonadati</taxon>
        <taxon>Pseudomonadota</taxon>
        <taxon>Gammaproteobacteria</taxon>
        <taxon>Oceanospirillales</taxon>
        <taxon>Halomonadaceae</taxon>
        <taxon>Billgrantia</taxon>
    </lineage>
</organism>
<dbReference type="InterPro" id="IPR018719">
    <property type="entry name" value="DUF2243_membrane"/>
</dbReference>
<accession>A0A2N7UBW2</accession>
<dbReference type="Pfam" id="PF10002">
    <property type="entry name" value="DUF2243"/>
    <property type="match status" value="1"/>
</dbReference>
<keyword evidence="1" id="KW-0812">Transmembrane</keyword>
<dbReference type="Proteomes" id="UP000235803">
    <property type="component" value="Unassembled WGS sequence"/>
</dbReference>
<name>A0A2N7UBW2_9GAMM</name>
<gene>
    <name evidence="2" type="ORF">C1H69_00890</name>
</gene>
<evidence type="ECO:0000256" key="1">
    <source>
        <dbReference type="SAM" id="Phobius"/>
    </source>
</evidence>
<keyword evidence="3" id="KW-1185">Reference proteome</keyword>
<feature type="transmembrane region" description="Helical" evidence="1">
    <location>
        <begin position="12"/>
        <end position="34"/>
    </location>
</feature>
<sequence>MNDADELRRARIGGVIPGVGMGGFVDGILLHQILQWHSMG</sequence>
<dbReference type="EMBL" id="PNRF01000002">
    <property type="protein sequence ID" value="PMR77900.1"/>
    <property type="molecule type" value="Genomic_DNA"/>
</dbReference>
<proteinExistence type="predicted"/>
<comment type="caution">
    <text evidence="2">The sequence shown here is derived from an EMBL/GenBank/DDBJ whole genome shotgun (WGS) entry which is preliminary data.</text>
</comment>
<keyword evidence="1" id="KW-0472">Membrane</keyword>
<evidence type="ECO:0000313" key="2">
    <source>
        <dbReference type="EMBL" id="PMR77900.1"/>
    </source>
</evidence>
<dbReference type="AlphaFoldDB" id="A0A2N7UBW2"/>
<dbReference type="RefSeq" id="WP_102651539.1">
    <property type="nucleotide sequence ID" value="NZ_PNRF01000002.1"/>
</dbReference>